<evidence type="ECO:0000256" key="1">
    <source>
        <dbReference type="ARBA" id="ARBA00022801"/>
    </source>
</evidence>
<evidence type="ECO:0000313" key="3">
    <source>
        <dbReference type="EMBL" id="SEN07956.1"/>
    </source>
</evidence>
<keyword evidence="1" id="KW-0378">Hydrolase</keyword>
<dbReference type="CDD" id="cd03443">
    <property type="entry name" value="PaaI_thioesterase"/>
    <property type="match status" value="1"/>
</dbReference>
<dbReference type="EMBL" id="FOCW01000001">
    <property type="protein sequence ID" value="SEN07956.1"/>
    <property type="molecule type" value="Genomic_DNA"/>
</dbReference>
<dbReference type="GO" id="GO:0016289">
    <property type="term" value="F:acyl-CoA hydrolase activity"/>
    <property type="evidence" value="ECO:0007669"/>
    <property type="project" value="UniProtKB-ARBA"/>
</dbReference>
<dbReference type="InterPro" id="IPR029069">
    <property type="entry name" value="HotDog_dom_sf"/>
</dbReference>
<accession>A0A1H8DLC6</accession>
<dbReference type="NCBIfam" id="NF008675">
    <property type="entry name" value="PRK11688.1"/>
    <property type="match status" value="1"/>
</dbReference>
<reference evidence="3 4" key="1">
    <citation type="submission" date="2016-10" db="EMBL/GenBank/DDBJ databases">
        <authorList>
            <person name="de Groot N.N."/>
        </authorList>
    </citation>
    <scope>NUCLEOTIDE SEQUENCE [LARGE SCALE GENOMIC DNA]</scope>
    <source>
        <strain evidence="3 4">DSM 15123</strain>
    </source>
</reference>
<evidence type="ECO:0000259" key="2">
    <source>
        <dbReference type="Pfam" id="PF03061"/>
    </source>
</evidence>
<feature type="domain" description="Thioesterase" evidence="2">
    <location>
        <begin position="69"/>
        <end position="156"/>
    </location>
</feature>
<dbReference type="Pfam" id="PF03061">
    <property type="entry name" value="4HBT"/>
    <property type="match status" value="1"/>
</dbReference>
<evidence type="ECO:0000313" key="4">
    <source>
        <dbReference type="Proteomes" id="UP000199531"/>
    </source>
</evidence>
<dbReference type="RefSeq" id="WP_091813145.1">
    <property type="nucleotide sequence ID" value="NZ_FOCW01000001.1"/>
</dbReference>
<name>A0A1H8DLC6_9BURK</name>
<dbReference type="STRING" id="1121117.SAMN02745977_00363"/>
<dbReference type="Gene3D" id="3.10.129.10">
    <property type="entry name" value="Hotdog Thioesterase"/>
    <property type="match status" value="1"/>
</dbReference>
<gene>
    <name evidence="3" type="ORF">SAMN02745977_00363</name>
</gene>
<dbReference type="NCBIfam" id="TIGR00369">
    <property type="entry name" value="unchar_dom_1"/>
    <property type="match status" value="1"/>
</dbReference>
<dbReference type="AlphaFoldDB" id="A0A1H8DLC6"/>
<dbReference type="InterPro" id="IPR006683">
    <property type="entry name" value="Thioestr_dom"/>
</dbReference>
<dbReference type="Proteomes" id="UP000199531">
    <property type="component" value="Unassembled WGS sequence"/>
</dbReference>
<organism evidence="3 4">
    <name type="scientific">Brachymonas denitrificans DSM 15123</name>
    <dbReference type="NCBI Taxonomy" id="1121117"/>
    <lineage>
        <taxon>Bacteria</taxon>
        <taxon>Pseudomonadati</taxon>
        <taxon>Pseudomonadota</taxon>
        <taxon>Betaproteobacteria</taxon>
        <taxon>Burkholderiales</taxon>
        <taxon>Comamonadaceae</taxon>
        <taxon>Brachymonas</taxon>
    </lineage>
</organism>
<dbReference type="SUPFAM" id="SSF54637">
    <property type="entry name" value="Thioesterase/thiol ester dehydrase-isomerase"/>
    <property type="match status" value="1"/>
</dbReference>
<dbReference type="InterPro" id="IPR003736">
    <property type="entry name" value="PAAI_dom"/>
</dbReference>
<sequence length="167" mass="18641">MTTAPRSLPFDQLSQVILEEEFLRASVEIFEEKITFNKLLGLRATRCTPLVSEAMLEMRPELIGHYGHNRIHGGVISASLDTVGGLAVMNAIGARYAHEPVEQRLQHFSRLGTIDLRVDYLHPGIGTRFRMRAEVLRLGARLASTRMEFMSEEGKVLSLGTASYIVS</sequence>
<keyword evidence="4" id="KW-1185">Reference proteome</keyword>
<proteinExistence type="predicted"/>
<dbReference type="OrthoDB" id="9813158at2"/>
<protein>
    <submittedName>
        <fullName evidence="3">Uncharacterized domain 1-containing protein</fullName>
    </submittedName>
</protein>